<organism evidence="1 2">
    <name type="scientific">Streptomyces rubradiris</name>
    <name type="common">Streptomyces achromogenes subsp. rubradiris</name>
    <dbReference type="NCBI Taxonomy" id="285531"/>
    <lineage>
        <taxon>Bacteria</taxon>
        <taxon>Bacillati</taxon>
        <taxon>Actinomycetota</taxon>
        <taxon>Actinomycetes</taxon>
        <taxon>Kitasatosporales</taxon>
        <taxon>Streptomycetaceae</taxon>
        <taxon>Streptomyces</taxon>
    </lineage>
</organism>
<gene>
    <name evidence="1" type="ORF">Srubr_26390</name>
</gene>
<dbReference type="Proteomes" id="UP000646738">
    <property type="component" value="Unassembled WGS sequence"/>
</dbReference>
<name>A0ABQ3RAB0_STRRR</name>
<evidence type="ECO:0000313" key="1">
    <source>
        <dbReference type="EMBL" id="GHI52793.1"/>
    </source>
</evidence>
<proteinExistence type="predicted"/>
<comment type="caution">
    <text evidence="1">The sequence shown here is derived from an EMBL/GenBank/DDBJ whole genome shotgun (WGS) entry which is preliminary data.</text>
</comment>
<evidence type="ECO:0000313" key="2">
    <source>
        <dbReference type="Proteomes" id="UP000646738"/>
    </source>
</evidence>
<reference evidence="2" key="1">
    <citation type="submission" date="2023-07" db="EMBL/GenBank/DDBJ databases">
        <title>Whole genome shotgun sequence of Streptomyces achromogenes subsp. rubradiris NBRC 14000.</title>
        <authorList>
            <person name="Komaki H."/>
            <person name="Tamura T."/>
        </authorList>
    </citation>
    <scope>NUCLEOTIDE SEQUENCE [LARGE SCALE GENOMIC DNA]</scope>
    <source>
        <strain evidence="2">NBRC 14000</strain>
    </source>
</reference>
<dbReference type="RefSeq" id="WP_189998275.1">
    <property type="nucleotide sequence ID" value="NZ_BNCB01000020.1"/>
</dbReference>
<keyword evidence="2" id="KW-1185">Reference proteome</keyword>
<dbReference type="EMBL" id="BNEA01000010">
    <property type="protein sequence ID" value="GHI52793.1"/>
    <property type="molecule type" value="Genomic_DNA"/>
</dbReference>
<protein>
    <submittedName>
        <fullName evidence="1">Uncharacterized protein</fullName>
    </submittedName>
</protein>
<accession>A0ABQ3RAB0</accession>
<sequence length="160" mass="17820">MWGNLIAVVGTLAGVLLASLTQRWTERWTRNEQHRQIVADRVAALLDAVLAYRELFWLQVDSLRAGEGNPVERASFYRARSDVTRARDRLVLITSDPVVRATSEEAAWSALELSAIVLGSPQNGRFAPEVEQALDEGRERSRGAHTALRRAGEAFVSRSH</sequence>